<reference evidence="12" key="1">
    <citation type="submission" date="2021-01" db="EMBL/GenBank/DDBJ databases">
        <authorList>
            <person name="Corre E."/>
            <person name="Pelletier E."/>
            <person name="Niang G."/>
            <person name="Scheremetjew M."/>
            <person name="Finn R."/>
            <person name="Kale V."/>
            <person name="Holt S."/>
            <person name="Cochrane G."/>
            <person name="Meng A."/>
            <person name="Brown T."/>
            <person name="Cohen L."/>
        </authorList>
    </citation>
    <scope>NUCLEOTIDE SEQUENCE</scope>
    <source>
        <strain evidence="12">CCMP2877</strain>
    </source>
</reference>
<comment type="catalytic activity">
    <reaction evidence="8">
        <text>ATP + H2O = ADP + phosphate + H(+)</text>
        <dbReference type="Rhea" id="RHEA:13065"/>
        <dbReference type="ChEBI" id="CHEBI:15377"/>
        <dbReference type="ChEBI" id="CHEBI:15378"/>
        <dbReference type="ChEBI" id="CHEBI:30616"/>
        <dbReference type="ChEBI" id="CHEBI:43474"/>
        <dbReference type="ChEBI" id="CHEBI:456216"/>
        <dbReference type="EC" id="3.6.4.6"/>
    </reaction>
</comment>
<dbReference type="AlphaFoldDB" id="A0A7S1TPG2"/>
<keyword evidence="6" id="KW-0067">ATP-binding</keyword>
<evidence type="ECO:0000256" key="1">
    <source>
        <dbReference type="ARBA" id="ARBA00004370"/>
    </source>
</evidence>
<evidence type="ECO:0000256" key="3">
    <source>
        <dbReference type="ARBA" id="ARBA00022448"/>
    </source>
</evidence>
<keyword evidence="4" id="KW-0547">Nucleotide-binding</keyword>
<dbReference type="CDD" id="cd19521">
    <property type="entry name" value="RecA-like_VPS4"/>
    <property type="match status" value="1"/>
</dbReference>
<dbReference type="EMBL" id="HBGJ01000660">
    <property type="protein sequence ID" value="CAD9242133.1"/>
    <property type="molecule type" value="Transcribed_RNA"/>
</dbReference>
<evidence type="ECO:0000256" key="2">
    <source>
        <dbReference type="ARBA" id="ARBA00012674"/>
    </source>
</evidence>
<dbReference type="GO" id="GO:0007033">
    <property type="term" value="P:vacuole organization"/>
    <property type="evidence" value="ECO:0007669"/>
    <property type="project" value="TreeGrafter"/>
</dbReference>
<keyword evidence="5" id="KW-0378">Hydrolase</keyword>
<dbReference type="InterPro" id="IPR003593">
    <property type="entry name" value="AAA+_ATPase"/>
</dbReference>
<dbReference type="PANTHER" id="PTHR23074:SF83">
    <property type="entry name" value="VACUOLAR PROTEIN SORTING-ASSOCIATED PROTEIN 4A"/>
    <property type="match status" value="1"/>
</dbReference>
<evidence type="ECO:0000259" key="10">
    <source>
        <dbReference type="SMART" id="SM00382"/>
    </source>
</evidence>
<protein>
    <recommendedName>
        <fullName evidence="2">vesicle-fusing ATPase</fullName>
        <ecNumber evidence="2">3.6.4.6</ecNumber>
    </recommendedName>
</protein>
<dbReference type="Gene3D" id="1.20.58.80">
    <property type="entry name" value="Phosphotransferase system, lactose/cellobiose-type IIA subunit"/>
    <property type="match status" value="1"/>
</dbReference>
<dbReference type="Pfam" id="PF00004">
    <property type="entry name" value="AAA"/>
    <property type="match status" value="1"/>
</dbReference>
<dbReference type="FunFam" id="1.20.58.80:FF:000004">
    <property type="entry name" value="Vacuolar protein sorting-associated protein 4"/>
    <property type="match status" value="1"/>
</dbReference>
<evidence type="ECO:0000256" key="6">
    <source>
        <dbReference type="ARBA" id="ARBA00022840"/>
    </source>
</evidence>
<comment type="subcellular location">
    <subcellularLocation>
        <location evidence="1">Membrane</location>
    </subcellularLocation>
</comment>
<proteinExistence type="predicted"/>
<dbReference type="PANTHER" id="PTHR23074">
    <property type="entry name" value="AAA DOMAIN-CONTAINING"/>
    <property type="match status" value="1"/>
</dbReference>
<evidence type="ECO:0000256" key="8">
    <source>
        <dbReference type="ARBA" id="ARBA00048883"/>
    </source>
</evidence>
<dbReference type="Pfam" id="PF09336">
    <property type="entry name" value="Vps4_C"/>
    <property type="match status" value="1"/>
</dbReference>
<evidence type="ECO:0000256" key="7">
    <source>
        <dbReference type="ARBA" id="ARBA00022927"/>
    </source>
</evidence>
<dbReference type="GO" id="GO:0016020">
    <property type="term" value="C:membrane"/>
    <property type="evidence" value="ECO:0007669"/>
    <property type="project" value="UniProtKB-SubCell"/>
</dbReference>
<dbReference type="SMART" id="SM00382">
    <property type="entry name" value="AAA"/>
    <property type="match status" value="1"/>
</dbReference>
<evidence type="ECO:0000259" key="11">
    <source>
        <dbReference type="SMART" id="SM00745"/>
    </source>
</evidence>
<evidence type="ECO:0000256" key="9">
    <source>
        <dbReference type="SAM" id="MobiDB-lite"/>
    </source>
</evidence>
<dbReference type="GO" id="GO:0016887">
    <property type="term" value="F:ATP hydrolysis activity"/>
    <property type="evidence" value="ECO:0007669"/>
    <property type="project" value="InterPro"/>
</dbReference>
<evidence type="ECO:0000313" key="12">
    <source>
        <dbReference type="EMBL" id="CAD9242133.1"/>
    </source>
</evidence>
<sequence length="540" mass="58970">MYASSHHRSAPRRTSQARAPPCSEAQPQPEPERQTRTATPNPNPNPRRQQPHTRGDGGGSTMTDNRFLEKGIEIVKEAVEKDNAQDYEGALVLYKRSLEYFINSIKYEKNPAVRETVSQRVVGYMKRAEDLKAMLNGDGPPNANHDANGAGTAARPPDAKGKKAEDEAAKLQASLGSAIVTEKPNVKWDDVAGLDAAKDALKEAVILPARFPHLFVGKRRPWRGILLYGPPGTGKSYLAKAVATEADATFFAVSSSDLVSKWQGESEKLVRNLFEMAREAAPSIVFIDEIDSLATQRSEGESESARRIKTEFLVQMQGVSGGANGVLVLAATNVPWEIDAAMRRRFEKRIYIPLPEASARSVMFKLHIGNTPNNISPEQFDRLGDITEGCSGSDISVIVREALMEPLRKCRTAKQFLSMTPDQARQLGNTLANSQDLDAGAEPTPDPVRVLVPCGHYPNCPDCPMELKMEGAGGAPAKGTRCNTCGALTITLFDVEPAELAVPNVTMEAFEHVLERSRTSVGQDELEEYVKWTAEFGEEG</sequence>
<dbReference type="InterPro" id="IPR027417">
    <property type="entry name" value="P-loop_NTPase"/>
</dbReference>
<dbReference type="FunFam" id="3.40.50.300:FF:000043">
    <property type="entry name" value="Vacuolar protein sorting-associated protein 4"/>
    <property type="match status" value="1"/>
</dbReference>
<evidence type="ECO:0000256" key="5">
    <source>
        <dbReference type="ARBA" id="ARBA00022801"/>
    </source>
</evidence>
<organism evidence="12">
    <name type="scientific">Phaeomonas parva</name>
    <dbReference type="NCBI Taxonomy" id="124430"/>
    <lineage>
        <taxon>Eukaryota</taxon>
        <taxon>Sar</taxon>
        <taxon>Stramenopiles</taxon>
        <taxon>Ochrophyta</taxon>
        <taxon>Pinguiophyceae</taxon>
        <taxon>Pinguiochrysidales</taxon>
        <taxon>Pinguiochrysidaceae</taxon>
        <taxon>Phaeomonas</taxon>
    </lineage>
</organism>
<dbReference type="SMART" id="SM00745">
    <property type="entry name" value="MIT"/>
    <property type="match status" value="1"/>
</dbReference>
<gene>
    <name evidence="12" type="ORF">PPAR1163_LOCUS475</name>
</gene>
<evidence type="ECO:0000256" key="4">
    <source>
        <dbReference type="ARBA" id="ARBA00022741"/>
    </source>
</evidence>
<dbReference type="InterPro" id="IPR015415">
    <property type="entry name" value="Spast_Vps4_C"/>
</dbReference>
<dbReference type="EC" id="3.6.4.6" evidence="2"/>
<feature type="region of interest" description="Disordered" evidence="9">
    <location>
        <begin position="135"/>
        <end position="165"/>
    </location>
</feature>
<dbReference type="InterPro" id="IPR041569">
    <property type="entry name" value="AAA_lid_3"/>
</dbReference>
<feature type="domain" description="AAA+ ATPase" evidence="10">
    <location>
        <begin position="221"/>
        <end position="356"/>
    </location>
</feature>
<dbReference type="Gene3D" id="3.40.50.300">
    <property type="entry name" value="P-loop containing nucleotide triphosphate hydrolases"/>
    <property type="match status" value="1"/>
</dbReference>
<accession>A0A7S1TPG2</accession>
<dbReference type="GO" id="GO:0015031">
    <property type="term" value="P:protein transport"/>
    <property type="evidence" value="ECO:0007669"/>
    <property type="project" value="UniProtKB-KW"/>
</dbReference>
<name>A0A7S1TPG2_9STRA</name>
<keyword evidence="7" id="KW-0653">Protein transport</keyword>
<dbReference type="Pfam" id="PF04212">
    <property type="entry name" value="MIT"/>
    <property type="match status" value="1"/>
</dbReference>
<dbReference type="SUPFAM" id="SSF52540">
    <property type="entry name" value="P-loop containing nucleoside triphosphate hydrolases"/>
    <property type="match status" value="1"/>
</dbReference>
<dbReference type="GO" id="GO:0005524">
    <property type="term" value="F:ATP binding"/>
    <property type="evidence" value="ECO:0007669"/>
    <property type="project" value="UniProtKB-KW"/>
</dbReference>
<dbReference type="InterPro" id="IPR007330">
    <property type="entry name" value="MIT_dom"/>
</dbReference>
<dbReference type="Pfam" id="PF17862">
    <property type="entry name" value="AAA_lid_3"/>
    <property type="match status" value="1"/>
</dbReference>
<dbReference type="GO" id="GO:0016197">
    <property type="term" value="P:endosomal transport"/>
    <property type="evidence" value="ECO:0007669"/>
    <property type="project" value="TreeGrafter"/>
</dbReference>
<dbReference type="SUPFAM" id="SSF116846">
    <property type="entry name" value="MIT domain"/>
    <property type="match status" value="1"/>
</dbReference>
<dbReference type="InterPro" id="IPR003959">
    <property type="entry name" value="ATPase_AAA_core"/>
</dbReference>
<dbReference type="InterPro" id="IPR050304">
    <property type="entry name" value="MT-severing_AAA_ATPase"/>
</dbReference>
<keyword evidence="3" id="KW-0813">Transport</keyword>
<dbReference type="Gene3D" id="1.10.8.60">
    <property type="match status" value="1"/>
</dbReference>
<dbReference type="InterPro" id="IPR036181">
    <property type="entry name" value="MIT_dom_sf"/>
</dbReference>
<feature type="compositionally biased region" description="Basic residues" evidence="9">
    <location>
        <begin position="1"/>
        <end position="11"/>
    </location>
</feature>
<feature type="region of interest" description="Disordered" evidence="9">
    <location>
        <begin position="1"/>
        <end position="64"/>
    </location>
</feature>
<feature type="domain" description="MIT" evidence="11">
    <location>
        <begin position="64"/>
        <end position="141"/>
    </location>
</feature>